<organism evidence="2 3">
    <name type="scientific">Xanthomonas melonis</name>
    <dbReference type="NCBI Taxonomy" id="56456"/>
    <lineage>
        <taxon>Bacteria</taxon>
        <taxon>Pseudomonadati</taxon>
        <taxon>Pseudomonadota</taxon>
        <taxon>Gammaproteobacteria</taxon>
        <taxon>Lysobacterales</taxon>
        <taxon>Lysobacteraceae</taxon>
        <taxon>Xanthomonas</taxon>
    </lineage>
</organism>
<evidence type="ECO:0000313" key="2">
    <source>
        <dbReference type="EMBL" id="PPU72374.1"/>
    </source>
</evidence>
<dbReference type="Pfam" id="PF04606">
    <property type="entry name" value="Ogr_Delta"/>
    <property type="match status" value="1"/>
</dbReference>
<dbReference type="EMBL" id="MDEH01000006">
    <property type="protein sequence ID" value="PPU72374.1"/>
    <property type="molecule type" value="Genomic_DNA"/>
</dbReference>
<comment type="caution">
    <text evidence="2">The sequence shown here is derived from an EMBL/GenBank/DDBJ whole genome shotgun (WGS) entry which is preliminary data.</text>
</comment>
<dbReference type="InterPro" id="IPR013087">
    <property type="entry name" value="Znf_C2H2_type"/>
</dbReference>
<evidence type="ECO:0000259" key="1">
    <source>
        <dbReference type="PROSITE" id="PS00028"/>
    </source>
</evidence>
<dbReference type="InterPro" id="IPR007684">
    <property type="entry name" value="Znf_Ogr/Delta"/>
</dbReference>
<dbReference type="RefSeq" id="WP_104587624.1">
    <property type="nucleotide sequence ID" value="NZ_JAJGQH010000008.1"/>
</dbReference>
<accession>A0A2S7DF45</accession>
<feature type="domain" description="C2H2-type" evidence="1">
    <location>
        <begin position="11"/>
        <end position="32"/>
    </location>
</feature>
<sequence length="106" mass="11493">MLGRKKVVFSCESCGSRLIKRTSSLAHKYLRHDSYVCENPMCGATYTGHSELTGIASPSGVPTAHSELPPTPAFERALALQAYRESLGDRQLDLITTGGEPVFPLI</sequence>
<evidence type="ECO:0000313" key="3">
    <source>
        <dbReference type="Proteomes" id="UP000239865"/>
    </source>
</evidence>
<proteinExistence type="predicted"/>
<name>A0A2S7DF45_9XANT</name>
<dbReference type="AlphaFoldDB" id="A0A2S7DF45"/>
<reference evidence="2 3" key="1">
    <citation type="submission" date="2016-08" db="EMBL/GenBank/DDBJ databases">
        <authorList>
            <person name="Seilhamer J.J."/>
        </authorList>
    </citation>
    <scope>NUCLEOTIDE SEQUENCE [LARGE SCALE GENOMIC DNA]</scope>
    <source>
        <strain evidence="2 3">CFBP4644</strain>
    </source>
</reference>
<gene>
    <name evidence="2" type="ORF">XmelCFBP4644_13000</name>
</gene>
<dbReference type="Proteomes" id="UP000239865">
    <property type="component" value="Unassembled WGS sequence"/>
</dbReference>
<protein>
    <recommendedName>
        <fullName evidence="1">C2H2-type domain-containing protein</fullName>
    </recommendedName>
</protein>
<dbReference type="PROSITE" id="PS00028">
    <property type="entry name" value="ZINC_FINGER_C2H2_1"/>
    <property type="match status" value="1"/>
</dbReference>
<dbReference type="OrthoDB" id="6895359at2"/>